<evidence type="ECO:0000256" key="4">
    <source>
        <dbReference type="ARBA" id="ARBA00022692"/>
    </source>
</evidence>
<sequence>MKKSKYIYEGLLLIVAVIWGSGFIASDIALTNGASPMLVLVLRFFIASVLLSILFYKQLKSITKADVLGGFIVGLCLFLGFAFQTFGLLYTTPSKNAFLTGVNVIIVPFICWLIYHKKPPGKSFLSAIICVVGIGLLTLDTTLGVNLGDLLTLICALFFASHIVSNGHFSRKINPIKLSILQMYFAFIFSLFTFLITDGGVIGVKSEAFISILYLGVFCTSIAFFIQTYAQNKVHANKTAIFLSTESAFGTIFSIVLLKEVMTIELIVGCIVIFTAILISEVDFNSFRTRKIPQEE</sequence>
<comment type="subcellular location">
    <subcellularLocation>
        <location evidence="1">Cell membrane</location>
        <topology evidence="1">Multi-pass membrane protein</topology>
    </subcellularLocation>
</comment>
<keyword evidence="4 7" id="KW-0812">Transmembrane</keyword>
<dbReference type="InterPro" id="IPR037185">
    <property type="entry name" value="EmrE-like"/>
</dbReference>
<evidence type="ECO:0000256" key="6">
    <source>
        <dbReference type="ARBA" id="ARBA00023136"/>
    </source>
</evidence>
<accession>A0A8J8MG31</accession>
<dbReference type="Proteomes" id="UP000683246">
    <property type="component" value="Chromosome"/>
</dbReference>
<keyword evidence="6 7" id="KW-0472">Membrane</keyword>
<feature type="domain" description="EamA" evidence="8">
    <location>
        <begin position="147"/>
        <end position="279"/>
    </location>
</feature>
<evidence type="ECO:0000256" key="3">
    <source>
        <dbReference type="ARBA" id="ARBA00022475"/>
    </source>
</evidence>
<feature type="transmembrane region" description="Helical" evidence="7">
    <location>
        <begin position="7"/>
        <end position="25"/>
    </location>
</feature>
<dbReference type="KEGG" id="vpy:HZI73_00830"/>
<feature type="transmembrane region" description="Helical" evidence="7">
    <location>
        <begin position="68"/>
        <end position="91"/>
    </location>
</feature>
<dbReference type="InterPro" id="IPR000620">
    <property type="entry name" value="EamA_dom"/>
</dbReference>
<dbReference type="PANTHER" id="PTHR42920:SF5">
    <property type="entry name" value="EAMA DOMAIN-CONTAINING PROTEIN"/>
    <property type="match status" value="1"/>
</dbReference>
<evidence type="ECO:0000313" key="10">
    <source>
        <dbReference type="Proteomes" id="UP000683246"/>
    </source>
</evidence>
<name>A0A8J8MG31_9FIRM</name>
<feature type="transmembrane region" description="Helical" evidence="7">
    <location>
        <begin position="181"/>
        <end position="202"/>
    </location>
</feature>
<protein>
    <submittedName>
        <fullName evidence="9">DMT family transporter</fullName>
    </submittedName>
</protein>
<feature type="transmembrane region" description="Helical" evidence="7">
    <location>
        <begin position="97"/>
        <end position="115"/>
    </location>
</feature>
<feature type="transmembrane region" description="Helical" evidence="7">
    <location>
        <begin position="208"/>
        <end position="227"/>
    </location>
</feature>
<feature type="domain" description="EamA" evidence="8">
    <location>
        <begin position="11"/>
        <end position="138"/>
    </location>
</feature>
<comment type="similarity">
    <text evidence="2">Belongs to the EamA transporter family.</text>
</comment>
<reference evidence="9" key="1">
    <citation type="submission" date="2020-07" db="EMBL/GenBank/DDBJ databases">
        <title>Vallitalea pronyensis genome.</title>
        <authorList>
            <person name="Postec A."/>
        </authorList>
    </citation>
    <scope>NUCLEOTIDE SEQUENCE</scope>
    <source>
        <strain evidence="9">FatNI3</strain>
    </source>
</reference>
<evidence type="ECO:0000256" key="5">
    <source>
        <dbReference type="ARBA" id="ARBA00022989"/>
    </source>
</evidence>
<evidence type="ECO:0000313" key="9">
    <source>
        <dbReference type="EMBL" id="QUI20940.1"/>
    </source>
</evidence>
<feature type="transmembrane region" description="Helical" evidence="7">
    <location>
        <begin position="124"/>
        <end position="144"/>
    </location>
</feature>
<dbReference type="PANTHER" id="PTHR42920">
    <property type="entry name" value="OS03G0707200 PROTEIN-RELATED"/>
    <property type="match status" value="1"/>
</dbReference>
<dbReference type="RefSeq" id="WP_212696399.1">
    <property type="nucleotide sequence ID" value="NZ_CP058649.1"/>
</dbReference>
<feature type="transmembrane region" description="Helical" evidence="7">
    <location>
        <begin position="239"/>
        <end position="258"/>
    </location>
</feature>
<dbReference type="EMBL" id="CP058649">
    <property type="protein sequence ID" value="QUI20940.1"/>
    <property type="molecule type" value="Genomic_DNA"/>
</dbReference>
<dbReference type="AlphaFoldDB" id="A0A8J8MG31"/>
<organism evidence="9 10">
    <name type="scientific">Vallitalea pronyensis</name>
    <dbReference type="NCBI Taxonomy" id="1348613"/>
    <lineage>
        <taxon>Bacteria</taxon>
        <taxon>Bacillati</taxon>
        <taxon>Bacillota</taxon>
        <taxon>Clostridia</taxon>
        <taxon>Lachnospirales</taxon>
        <taxon>Vallitaleaceae</taxon>
        <taxon>Vallitalea</taxon>
    </lineage>
</organism>
<keyword evidence="3" id="KW-1003">Cell membrane</keyword>
<evidence type="ECO:0000256" key="7">
    <source>
        <dbReference type="SAM" id="Phobius"/>
    </source>
</evidence>
<dbReference type="InterPro" id="IPR051258">
    <property type="entry name" value="Diverse_Substrate_Transporter"/>
</dbReference>
<dbReference type="GO" id="GO:0005886">
    <property type="term" value="C:plasma membrane"/>
    <property type="evidence" value="ECO:0007669"/>
    <property type="project" value="UniProtKB-SubCell"/>
</dbReference>
<feature type="transmembrane region" description="Helical" evidence="7">
    <location>
        <begin position="37"/>
        <end position="56"/>
    </location>
</feature>
<dbReference type="SUPFAM" id="SSF103481">
    <property type="entry name" value="Multidrug resistance efflux transporter EmrE"/>
    <property type="match status" value="2"/>
</dbReference>
<evidence type="ECO:0000256" key="1">
    <source>
        <dbReference type="ARBA" id="ARBA00004651"/>
    </source>
</evidence>
<keyword evidence="10" id="KW-1185">Reference proteome</keyword>
<feature type="transmembrane region" description="Helical" evidence="7">
    <location>
        <begin position="264"/>
        <end position="284"/>
    </location>
</feature>
<dbReference type="Pfam" id="PF00892">
    <property type="entry name" value="EamA"/>
    <property type="match status" value="2"/>
</dbReference>
<gene>
    <name evidence="9" type="ORF">HZI73_00830</name>
</gene>
<evidence type="ECO:0000256" key="2">
    <source>
        <dbReference type="ARBA" id="ARBA00007362"/>
    </source>
</evidence>
<evidence type="ECO:0000259" key="8">
    <source>
        <dbReference type="Pfam" id="PF00892"/>
    </source>
</evidence>
<proteinExistence type="inferred from homology"/>
<keyword evidence="5 7" id="KW-1133">Transmembrane helix</keyword>
<feature type="transmembrane region" description="Helical" evidence="7">
    <location>
        <begin position="150"/>
        <end position="169"/>
    </location>
</feature>